<organism evidence="6 7">
    <name type="scientific">Terriglobus saanensis (strain ATCC BAA-1853 / DSM 23119 / SP1PR4)</name>
    <dbReference type="NCBI Taxonomy" id="401053"/>
    <lineage>
        <taxon>Bacteria</taxon>
        <taxon>Pseudomonadati</taxon>
        <taxon>Acidobacteriota</taxon>
        <taxon>Terriglobia</taxon>
        <taxon>Terriglobales</taxon>
        <taxon>Acidobacteriaceae</taxon>
        <taxon>Terriglobus</taxon>
    </lineage>
</organism>
<dbReference type="eggNOG" id="COG0845">
    <property type="taxonomic scope" value="Bacteria"/>
</dbReference>
<dbReference type="NCBIfam" id="TIGR01730">
    <property type="entry name" value="RND_mfp"/>
    <property type="match status" value="1"/>
</dbReference>
<evidence type="ECO:0000256" key="2">
    <source>
        <dbReference type="ARBA" id="ARBA00022448"/>
    </source>
</evidence>
<feature type="domain" description="CusB-like beta-barrel" evidence="3">
    <location>
        <begin position="217"/>
        <end position="294"/>
    </location>
</feature>
<dbReference type="InterPro" id="IPR058792">
    <property type="entry name" value="Beta-barrel_RND_2"/>
</dbReference>
<evidence type="ECO:0000259" key="5">
    <source>
        <dbReference type="Pfam" id="PF25973"/>
    </source>
</evidence>
<dbReference type="RefSeq" id="WP_013566775.1">
    <property type="nucleotide sequence ID" value="NC_014963.1"/>
</dbReference>
<protein>
    <submittedName>
        <fullName evidence="6">Efflux transporter, RND family, MFP subunit</fullName>
    </submittedName>
</protein>
<feature type="domain" description="Multidrug resistance protein MdtA-like C-terminal permuted SH3" evidence="4">
    <location>
        <begin position="299"/>
        <end position="356"/>
    </location>
</feature>
<dbReference type="HOGENOM" id="CLU_018816_13_3_0"/>
<evidence type="ECO:0000259" key="4">
    <source>
        <dbReference type="Pfam" id="PF25967"/>
    </source>
</evidence>
<dbReference type="SUPFAM" id="SSF111369">
    <property type="entry name" value="HlyD-like secretion proteins"/>
    <property type="match status" value="1"/>
</dbReference>
<dbReference type="PANTHER" id="PTHR30097">
    <property type="entry name" value="CATION EFFLUX SYSTEM PROTEIN CUSB"/>
    <property type="match status" value="1"/>
</dbReference>
<dbReference type="InterPro" id="IPR051909">
    <property type="entry name" value="MFP_Cation_Efflux"/>
</dbReference>
<name>E8UZW5_TERSS</name>
<dbReference type="Gene3D" id="2.40.420.20">
    <property type="match status" value="1"/>
</dbReference>
<evidence type="ECO:0000313" key="6">
    <source>
        <dbReference type="EMBL" id="ADV81042.1"/>
    </source>
</evidence>
<feature type="domain" description="CzcB-like barrel-sandwich hybrid" evidence="5">
    <location>
        <begin position="70"/>
        <end position="213"/>
    </location>
</feature>
<reference evidence="6 7" key="1">
    <citation type="journal article" date="2012" name="Stand. Genomic Sci.">
        <title>Complete genome sequence of Terriglobus saanensis type strain SP1PR4(T), an Acidobacteria from tundra soil.</title>
        <authorList>
            <person name="Rawat S.R."/>
            <person name="Mannisto M.K."/>
            <person name="Starovoytov V."/>
            <person name="Goodwin L."/>
            <person name="Nolan M."/>
            <person name="Hauser L."/>
            <person name="Land M."/>
            <person name="Davenport K.W."/>
            <person name="Woyke T."/>
            <person name="Haggblom M.M."/>
        </authorList>
    </citation>
    <scope>NUCLEOTIDE SEQUENCE</scope>
    <source>
        <strain evidence="7">ATCC BAA-1853 / DSM 23119 / SP1PR4</strain>
    </source>
</reference>
<dbReference type="InterPro" id="IPR058647">
    <property type="entry name" value="BSH_CzcB-like"/>
</dbReference>
<dbReference type="Gene3D" id="2.40.30.170">
    <property type="match status" value="1"/>
</dbReference>
<dbReference type="Pfam" id="PF25973">
    <property type="entry name" value="BSH_CzcB"/>
    <property type="match status" value="1"/>
</dbReference>
<dbReference type="Pfam" id="PF25954">
    <property type="entry name" value="Beta-barrel_RND_2"/>
    <property type="match status" value="1"/>
</dbReference>
<gene>
    <name evidence="6" type="ordered locus">AciPR4_0204</name>
</gene>
<dbReference type="GO" id="GO:0022857">
    <property type="term" value="F:transmembrane transporter activity"/>
    <property type="evidence" value="ECO:0007669"/>
    <property type="project" value="InterPro"/>
</dbReference>
<dbReference type="EMBL" id="CP002467">
    <property type="protein sequence ID" value="ADV81042.1"/>
    <property type="molecule type" value="Genomic_DNA"/>
</dbReference>
<sequence>MNRFRVTSPFGFRVFAFGCLLPLGLAGCKHDAAPVPDLPKANLKVETVHSQNIGDTLEIPGRVEADPEHLVHIYAPLSGRLLNLKLTAGQEVRKGQAIAMLQSGDVAQARADFEKAHIETLRADHALERGKLLVAHEVMSQADFQELQAADDAAHAEQERARQRIHELGFSENGTSDMTAITSPITGTALEVGTASGEMQRSLETTNAIATVANLDTVWITGDLFEHDLGAVPLHRPVDILFSAYPGETFHGTIANIGDSLDPTTHAVKVRVVLANPGHRLKPAMFATLRIARPSVMRILVPVEAVLHDGDVTEVYIPSSAGKYTLRQVVTGPTRGKQIEIVSGLHDGDRIVTEGAAFLRQPVGD</sequence>
<accession>E8UZW5</accession>
<dbReference type="Gene3D" id="1.10.287.470">
    <property type="entry name" value="Helix hairpin bin"/>
    <property type="match status" value="1"/>
</dbReference>
<dbReference type="PANTHER" id="PTHR30097:SF16">
    <property type="entry name" value="CATION EFFLUX SYSTEM (CZCB-LIKE)"/>
    <property type="match status" value="1"/>
</dbReference>
<dbReference type="PROSITE" id="PS51257">
    <property type="entry name" value="PROKAR_LIPOPROTEIN"/>
    <property type="match status" value="1"/>
</dbReference>
<dbReference type="GO" id="GO:0016020">
    <property type="term" value="C:membrane"/>
    <property type="evidence" value="ECO:0007669"/>
    <property type="project" value="InterPro"/>
</dbReference>
<keyword evidence="2" id="KW-0813">Transport</keyword>
<dbReference type="InterPro" id="IPR006143">
    <property type="entry name" value="RND_pump_MFP"/>
</dbReference>
<keyword evidence="7" id="KW-1185">Reference proteome</keyword>
<dbReference type="KEGG" id="tsa:AciPR4_0204"/>
<dbReference type="Pfam" id="PF25967">
    <property type="entry name" value="RND-MFP_C"/>
    <property type="match status" value="1"/>
</dbReference>
<dbReference type="STRING" id="401053.AciPR4_0204"/>
<proteinExistence type="inferred from homology"/>
<dbReference type="OrthoDB" id="9806939at2"/>
<dbReference type="Proteomes" id="UP000006844">
    <property type="component" value="Chromosome"/>
</dbReference>
<dbReference type="FunFam" id="2.40.30.170:FF:000010">
    <property type="entry name" value="Efflux RND transporter periplasmic adaptor subunit"/>
    <property type="match status" value="1"/>
</dbReference>
<comment type="similarity">
    <text evidence="1">Belongs to the membrane fusion protein (MFP) (TC 8.A.1) family.</text>
</comment>
<dbReference type="InterPro" id="IPR058627">
    <property type="entry name" value="MdtA-like_C"/>
</dbReference>
<dbReference type="AlphaFoldDB" id="E8UZW5"/>
<evidence type="ECO:0000259" key="3">
    <source>
        <dbReference type="Pfam" id="PF25954"/>
    </source>
</evidence>
<evidence type="ECO:0000256" key="1">
    <source>
        <dbReference type="ARBA" id="ARBA00009477"/>
    </source>
</evidence>
<evidence type="ECO:0000313" key="7">
    <source>
        <dbReference type="Proteomes" id="UP000006844"/>
    </source>
</evidence>